<sequence>MLVGYASAHGSTREIAEHLGERLERWGLATAVQELAHATDLGSFDAFVIGSAVHDQRWLPEARAFVAEQAPALAARPLWLFSVGMPAALRTPWDGLARVLQPPSLVAEFADRVSFRDHLAVSGVVRDEHLGLVGRLVMRVVTRGPGDYRDWARIDAWADGIGRVLASLPVVTDRGSAGRP</sequence>
<organism evidence="2 3">
    <name type="scientific">Actinomycetospora chlora</name>
    <dbReference type="NCBI Taxonomy" id="663608"/>
    <lineage>
        <taxon>Bacteria</taxon>
        <taxon>Bacillati</taxon>
        <taxon>Actinomycetota</taxon>
        <taxon>Actinomycetes</taxon>
        <taxon>Pseudonocardiales</taxon>
        <taxon>Pseudonocardiaceae</taxon>
        <taxon>Actinomycetospora</taxon>
    </lineage>
</organism>
<dbReference type="Proteomes" id="UP001500928">
    <property type="component" value="Unassembled WGS sequence"/>
</dbReference>
<keyword evidence="3" id="KW-1185">Reference proteome</keyword>
<dbReference type="PROSITE" id="PS50902">
    <property type="entry name" value="FLAVODOXIN_LIKE"/>
    <property type="match status" value="1"/>
</dbReference>
<proteinExistence type="predicted"/>
<protein>
    <submittedName>
        <fullName evidence="2">Flavodoxin domain-containing protein</fullName>
    </submittedName>
</protein>
<accession>A0ABP9B4X0</accession>
<dbReference type="Pfam" id="PF12724">
    <property type="entry name" value="Flavodoxin_5"/>
    <property type="match status" value="1"/>
</dbReference>
<feature type="domain" description="Flavodoxin-like" evidence="1">
    <location>
        <begin position="1"/>
        <end position="162"/>
    </location>
</feature>
<dbReference type="InterPro" id="IPR029039">
    <property type="entry name" value="Flavoprotein-like_sf"/>
</dbReference>
<evidence type="ECO:0000259" key="1">
    <source>
        <dbReference type="PROSITE" id="PS50902"/>
    </source>
</evidence>
<gene>
    <name evidence="2" type="ORF">GCM10023200_27100</name>
</gene>
<dbReference type="InterPro" id="IPR026816">
    <property type="entry name" value="Flavodoxin_dom"/>
</dbReference>
<evidence type="ECO:0000313" key="3">
    <source>
        <dbReference type="Proteomes" id="UP001500928"/>
    </source>
</evidence>
<dbReference type="SUPFAM" id="SSF52218">
    <property type="entry name" value="Flavoproteins"/>
    <property type="match status" value="1"/>
</dbReference>
<comment type="caution">
    <text evidence="2">The sequence shown here is derived from an EMBL/GenBank/DDBJ whole genome shotgun (WGS) entry which is preliminary data.</text>
</comment>
<name>A0ABP9B4X0_9PSEU</name>
<evidence type="ECO:0000313" key="2">
    <source>
        <dbReference type="EMBL" id="GAA4790654.1"/>
    </source>
</evidence>
<reference evidence="3" key="1">
    <citation type="journal article" date="2019" name="Int. J. Syst. Evol. Microbiol.">
        <title>The Global Catalogue of Microorganisms (GCM) 10K type strain sequencing project: providing services to taxonomists for standard genome sequencing and annotation.</title>
        <authorList>
            <consortium name="The Broad Institute Genomics Platform"/>
            <consortium name="The Broad Institute Genome Sequencing Center for Infectious Disease"/>
            <person name="Wu L."/>
            <person name="Ma J."/>
        </authorList>
    </citation>
    <scope>NUCLEOTIDE SEQUENCE [LARGE SCALE GENOMIC DNA]</scope>
    <source>
        <strain evidence="3">JCM 17979</strain>
    </source>
</reference>
<dbReference type="InterPro" id="IPR008254">
    <property type="entry name" value="Flavodoxin/NO_synth"/>
</dbReference>
<dbReference type="Gene3D" id="3.40.50.360">
    <property type="match status" value="1"/>
</dbReference>
<dbReference type="EMBL" id="BAABHO010000019">
    <property type="protein sequence ID" value="GAA4790654.1"/>
    <property type="molecule type" value="Genomic_DNA"/>
</dbReference>